<reference evidence="1 2" key="1">
    <citation type="journal article" date="2016" name="Nat. Commun.">
        <title>Thousands of microbial genomes shed light on interconnected biogeochemical processes in an aquifer system.</title>
        <authorList>
            <person name="Anantharaman K."/>
            <person name="Brown C.T."/>
            <person name="Hug L.A."/>
            <person name="Sharon I."/>
            <person name="Castelle C.J."/>
            <person name="Probst A.J."/>
            <person name="Thomas B.C."/>
            <person name="Singh A."/>
            <person name="Wilkins M.J."/>
            <person name="Karaoz U."/>
            <person name="Brodie E.L."/>
            <person name="Williams K.H."/>
            <person name="Hubbard S.S."/>
            <person name="Banfield J.F."/>
        </authorList>
    </citation>
    <scope>NUCLEOTIDE SEQUENCE [LARGE SCALE GENOMIC DNA]</scope>
</reference>
<name>A0A1G2BGI8_9BACT</name>
<gene>
    <name evidence="1" type="ORF">A2319_03800</name>
</gene>
<dbReference type="EMBL" id="MHKI01000003">
    <property type="protein sequence ID" value="OGY88284.1"/>
    <property type="molecule type" value="Genomic_DNA"/>
</dbReference>
<evidence type="ECO:0000313" key="2">
    <source>
        <dbReference type="Proteomes" id="UP000176420"/>
    </source>
</evidence>
<protein>
    <submittedName>
        <fullName evidence="1">Uncharacterized protein</fullName>
    </submittedName>
</protein>
<organism evidence="1 2">
    <name type="scientific">Candidatus Kerfeldbacteria bacterium RIFOXYB2_FULL_38_14</name>
    <dbReference type="NCBI Taxonomy" id="1798547"/>
    <lineage>
        <taxon>Bacteria</taxon>
        <taxon>Candidatus Kerfeldiibacteriota</taxon>
    </lineage>
</organism>
<dbReference type="Proteomes" id="UP000176420">
    <property type="component" value="Unassembled WGS sequence"/>
</dbReference>
<proteinExistence type="predicted"/>
<evidence type="ECO:0000313" key="1">
    <source>
        <dbReference type="EMBL" id="OGY88284.1"/>
    </source>
</evidence>
<comment type="caution">
    <text evidence="1">The sequence shown here is derived from an EMBL/GenBank/DDBJ whole genome shotgun (WGS) entry which is preliminary data.</text>
</comment>
<dbReference type="AlphaFoldDB" id="A0A1G2BGI8"/>
<accession>A0A1G2BGI8</accession>
<sequence length="80" mass="9142">MRSPERPGGALPQWQLFEQKVHLVDGKQKVVGFNAPDGKYYLLAEGEELVHIKSESGSGRNTFIRKNEQDIPFDEWKEGK</sequence>